<evidence type="ECO:0000259" key="6">
    <source>
        <dbReference type="Pfam" id="PF00031"/>
    </source>
</evidence>
<name>A0A7S4AYD6_9STRA</name>
<evidence type="ECO:0000313" key="7">
    <source>
        <dbReference type="EMBL" id="CAE0730336.1"/>
    </source>
</evidence>
<dbReference type="InterPro" id="IPR001713">
    <property type="entry name" value="Prot_inh_stefin"/>
</dbReference>
<gene>
    <name evidence="7" type="ORF">PAUS00366_LOCUS23122</name>
</gene>
<keyword evidence="4" id="KW-0646">Protease inhibitor</keyword>
<organism evidence="7">
    <name type="scientific">Pseudo-nitzschia australis</name>
    <dbReference type="NCBI Taxonomy" id="44445"/>
    <lineage>
        <taxon>Eukaryota</taxon>
        <taxon>Sar</taxon>
        <taxon>Stramenopiles</taxon>
        <taxon>Ochrophyta</taxon>
        <taxon>Bacillariophyta</taxon>
        <taxon>Bacillariophyceae</taxon>
        <taxon>Bacillariophycidae</taxon>
        <taxon>Bacillariales</taxon>
        <taxon>Bacillariaceae</taxon>
        <taxon>Pseudo-nitzschia</taxon>
    </lineage>
</organism>
<dbReference type="PROSITE" id="PS00287">
    <property type="entry name" value="CYSTATIN"/>
    <property type="match status" value="1"/>
</dbReference>
<evidence type="ECO:0000256" key="4">
    <source>
        <dbReference type="ARBA" id="ARBA00022690"/>
    </source>
</evidence>
<evidence type="ECO:0000256" key="1">
    <source>
        <dbReference type="ARBA" id="ARBA00004496"/>
    </source>
</evidence>
<evidence type="ECO:0000256" key="3">
    <source>
        <dbReference type="ARBA" id="ARBA00022490"/>
    </source>
</evidence>
<dbReference type="GO" id="GO:0005829">
    <property type="term" value="C:cytosol"/>
    <property type="evidence" value="ECO:0007669"/>
    <property type="project" value="TreeGrafter"/>
</dbReference>
<dbReference type="Gene3D" id="3.10.450.10">
    <property type="match status" value="1"/>
</dbReference>
<dbReference type="EMBL" id="HBIX01035342">
    <property type="protein sequence ID" value="CAE0730336.1"/>
    <property type="molecule type" value="Transcribed_RNA"/>
</dbReference>
<dbReference type="Pfam" id="PF00031">
    <property type="entry name" value="Cystatin"/>
    <property type="match status" value="1"/>
</dbReference>
<dbReference type="InterPro" id="IPR018073">
    <property type="entry name" value="Prot_inh_cystat_CS"/>
</dbReference>
<evidence type="ECO:0000256" key="5">
    <source>
        <dbReference type="SAM" id="MobiDB-lite"/>
    </source>
</evidence>
<dbReference type="InterPro" id="IPR000010">
    <property type="entry name" value="Cystatin_dom"/>
</dbReference>
<keyword evidence="3" id="KW-0963">Cytoplasm</keyword>
<evidence type="ECO:0000256" key="2">
    <source>
        <dbReference type="ARBA" id="ARBA00009403"/>
    </source>
</evidence>
<dbReference type="PANTHER" id="PTHR11414">
    <property type="entry name" value="CYSTATIN FAMILY MEMBER"/>
    <property type="match status" value="1"/>
</dbReference>
<feature type="region of interest" description="Disordered" evidence="5">
    <location>
        <begin position="24"/>
        <end position="49"/>
    </location>
</feature>
<dbReference type="PANTHER" id="PTHR11414:SF20">
    <property type="entry name" value="CYSTATIN-A"/>
    <property type="match status" value="1"/>
</dbReference>
<protein>
    <recommendedName>
        <fullName evidence="6">Cystatin domain-containing protein</fullName>
    </recommendedName>
</protein>
<dbReference type="GO" id="GO:0004869">
    <property type="term" value="F:cysteine-type endopeptidase inhibitor activity"/>
    <property type="evidence" value="ECO:0007669"/>
    <property type="project" value="InterPro"/>
</dbReference>
<comment type="similarity">
    <text evidence="2">Belongs to the cystatin family.</text>
</comment>
<feature type="domain" description="Cystatin" evidence="6">
    <location>
        <begin position="50"/>
        <end position="97"/>
    </location>
</feature>
<comment type="subcellular location">
    <subcellularLocation>
        <location evidence="1">Cytoplasm</location>
    </subcellularLocation>
</comment>
<dbReference type="AlphaFoldDB" id="A0A7S4AYD6"/>
<accession>A0A7S4AYD6</accession>
<reference evidence="7" key="1">
    <citation type="submission" date="2021-01" db="EMBL/GenBank/DDBJ databases">
        <authorList>
            <person name="Corre E."/>
            <person name="Pelletier E."/>
            <person name="Niang G."/>
            <person name="Scheremetjew M."/>
            <person name="Finn R."/>
            <person name="Kale V."/>
            <person name="Holt S."/>
            <person name="Cochrane G."/>
            <person name="Meng A."/>
            <person name="Brown T."/>
            <person name="Cohen L."/>
        </authorList>
    </citation>
    <scope>NUCLEOTIDE SEQUENCE</scope>
    <source>
        <strain evidence="7">10249 10 AB</strain>
    </source>
</reference>
<proteinExistence type="inferred from homology"/>
<dbReference type="SUPFAM" id="SSF54403">
    <property type="entry name" value="Cystatin/monellin"/>
    <property type="match status" value="1"/>
</dbReference>
<sequence>MVITGGHSESKRVIPPQIQELANRIKPQLDERYGGGDDDDGDAGQGNSSNNFGGVVYEVLEYRQQVVAGMVYHFKIRFGEAVDDCLHVKVFQPLPHTGEGPTIMAHQRATLQDPLKIL</sequence>
<dbReference type="InterPro" id="IPR046350">
    <property type="entry name" value="Cystatin_sf"/>
</dbReference>